<evidence type="ECO:0000256" key="1">
    <source>
        <dbReference type="ARBA" id="ARBA00023002"/>
    </source>
</evidence>
<dbReference type="Gene3D" id="3.40.50.720">
    <property type="entry name" value="NAD(P)-binding Rossmann-like Domain"/>
    <property type="match status" value="2"/>
</dbReference>
<keyword evidence="1" id="KW-0560">Oxidoreductase</keyword>
<dbReference type="Pfam" id="PF02826">
    <property type="entry name" value="2-Hacid_dh_C"/>
    <property type="match status" value="1"/>
</dbReference>
<dbReference type="InParanoid" id="F2TYH6"/>
<evidence type="ECO:0000259" key="3">
    <source>
        <dbReference type="Pfam" id="PF02826"/>
    </source>
</evidence>
<dbReference type="Proteomes" id="UP000007799">
    <property type="component" value="Unassembled WGS sequence"/>
</dbReference>
<organism evidence="5">
    <name type="scientific">Salpingoeca rosetta (strain ATCC 50818 / BSB-021)</name>
    <dbReference type="NCBI Taxonomy" id="946362"/>
    <lineage>
        <taxon>Eukaryota</taxon>
        <taxon>Choanoflagellata</taxon>
        <taxon>Craspedida</taxon>
        <taxon>Salpingoecidae</taxon>
        <taxon>Salpingoeca</taxon>
    </lineage>
</organism>
<keyword evidence="5" id="KW-1185">Reference proteome</keyword>
<dbReference type="InterPro" id="IPR006140">
    <property type="entry name" value="D-isomer_DH_NAD-bd"/>
</dbReference>
<keyword evidence="2" id="KW-0520">NAD</keyword>
<evidence type="ECO:0000313" key="5">
    <source>
        <dbReference type="Proteomes" id="UP000007799"/>
    </source>
</evidence>
<reference evidence="4" key="1">
    <citation type="submission" date="2009-08" db="EMBL/GenBank/DDBJ databases">
        <title>Annotation of Salpingoeca rosetta.</title>
        <authorList>
            <consortium name="The Broad Institute Genome Sequencing Platform"/>
            <person name="Russ C."/>
            <person name="Cuomo C."/>
            <person name="Burger G."/>
            <person name="Gray M.W."/>
            <person name="Holland P.W.H."/>
            <person name="King N."/>
            <person name="Lang F.B.F."/>
            <person name="Roger A.J."/>
            <person name="Ruiz-Trillo I."/>
            <person name="Young S.K."/>
            <person name="Zeng Q."/>
            <person name="Gargeya S."/>
            <person name="Alvarado L."/>
            <person name="Berlin A."/>
            <person name="Chapman S.B."/>
            <person name="Chen Z."/>
            <person name="Freedman E."/>
            <person name="Gellesch M."/>
            <person name="Goldberg J."/>
            <person name="Griggs A."/>
            <person name="Gujja S."/>
            <person name="Heilman E."/>
            <person name="Heiman D."/>
            <person name="Howarth C."/>
            <person name="Mehta T."/>
            <person name="Neiman D."/>
            <person name="Pearson M."/>
            <person name="Roberts A."/>
            <person name="Saif S."/>
            <person name="Shea T."/>
            <person name="Shenoy N."/>
            <person name="Sisk P."/>
            <person name="Stolte C."/>
            <person name="Sykes S."/>
            <person name="White J."/>
            <person name="Yandava C."/>
            <person name="Haas B."/>
            <person name="Nusbaum C."/>
            <person name="Birren B."/>
        </authorList>
    </citation>
    <scope>NUCLEOTIDE SEQUENCE [LARGE SCALE GENOMIC DNA]</scope>
    <source>
        <strain evidence="4">ATCC 50818</strain>
    </source>
</reference>
<proteinExistence type="predicted"/>
<dbReference type="SUPFAM" id="SSF51735">
    <property type="entry name" value="NAD(P)-binding Rossmann-fold domains"/>
    <property type="match status" value="1"/>
</dbReference>
<dbReference type="STRING" id="946362.F2TYH6"/>
<dbReference type="AlphaFoldDB" id="F2TYH6"/>
<dbReference type="GO" id="GO:0016491">
    <property type="term" value="F:oxidoreductase activity"/>
    <property type="evidence" value="ECO:0007669"/>
    <property type="project" value="UniProtKB-KW"/>
</dbReference>
<protein>
    <recommendedName>
        <fullName evidence="3">D-isomer specific 2-hydroxyacid dehydrogenase NAD-binding domain-containing protein</fullName>
    </recommendedName>
</protein>
<dbReference type="PANTHER" id="PTHR43333">
    <property type="entry name" value="2-HACID_DH_C DOMAIN-CONTAINING PROTEIN"/>
    <property type="match status" value="1"/>
</dbReference>
<dbReference type="GeneID" id="16078204"/>
<dbReference type="eggNOG" id="KOG0068">
    <property type="taxonomic scope" value="Eukaryota"/>
</dbReference>
<dbReference type="EMBL" id="GL832957">
    <property type="protein sequence ID" value="EGD78650.1"/>
    <property type="molecule type" value="Genomic_DNA"/>
</dbReference>
<sequence length="333" mass="36977">MASRVTKISVVSKLNQLADVVCSCIAASEQLQTTAFIVQEVAKDHLKDSKADILLIDPDMLAEFLPQVPKECKWVQSTWAGVELVMNRLNQDQRVPSWTFTRYAGPFGPLMTQYVLTQVLARERFVVRYHEDQAAKRWRPGGLPAHRYRSLADLTLCILGVGEIGRVVASTLLGLGSSVRGVVRSIPHDGVKGLCYFTTDDMAEAMHHSDYIINLMPSTPLTRGIINRDLLTRAHCAEATFINAGRGDIVENDSDWCDFLDQGLLKHAILDVFRTEPLPEASPLWTHPSVTITPHVAATSFPEDVAGAFVRNLERYATDPSTVTPQVSFPDMY</sequence>
<dbReference type="PANTHER" id="PTHR43333:SF1">
    <property type="entry name" value="D-ISOMER SPECIFIC 2-HYDROXYACID DEHYDROGENASE NAD-BINDING DOMAIN-CONTAINING PROTEIN"/>
    <property type="match status" value="1"/>
</dbReference>
<dbReference type="GO" id="GO:0051287">
    <property type="term" value="F:NAD binding"/>
    <property type="evidence" value="ECO:0007669"/>
    <property type="project" value="InterPro"/>
</dbReference>
<dbReference type="RefSeq" id="XP_004997608.1">
    <property type="nucleotide sequence ID" value="XM_004997551.1"/>
</dbReference>
<accession>F2TYH6</accession>
<dbReference type="InterPro" id="IPR036291">
    <property type="entry name" value="NAD(P)-bd_dom_sf"/>
</dbReference>
<dbReference type="OMA" id="WHHGTDK"/>
<dbReference type="CDD" id="cd05300">
    <property type="entry name" value="2-Hacid_dh_1"/>
    <property type="match status" value="1"/>
</dbReference>
<name>F2TYH6_SALR5</name>
<dbReference type="OrthoDB" id="298012at2759"/>
<evidence type="ECO:0000256" key="2">
    <source>
        <dbReference type="ARBA" id="ARBA00023027"/>
    </source>
</evidence>
<evidence type="ECO:0000313" key="4">
    <source>
        <dbReference type="EMBL" id="EGD78650.1"/>
    </source>
</evidence>
<dbReference type="KEGG" id="sre:PTSG_01628"/>
<feature type="domain" description="D-isomer specific 2-hydroxyacid dehydrogenase NAD-binding" evidence="3">
    <location>
        <begin position="117"/>
        <end position="297"/>
    </location>
</feature>
<gene>
    <name evidence="4" type="ORF">PTSG_01628</name>
</gene>